<dbReference type="AlphaFoldDB" id="A0A0E0DPH0"/>
<dbReference type="PANTHER" id="PTHR46033">
    <property type="entry name" value="PROTEIN MAIN-LIKE 2"/>
    <property type="match status" value="1"/>
</dbReference>
<evidence type="ECO:0000313" key="3">
    <source>
        <dbReference type="EnsemblPlants" id="OMERI05G09160.1"/>
    </source>
</evidence>
<dbReference type="EnsemblPlants" id="OMERI05G09160.1">
    <property type="protein sequence ID" value="OMERI05G09160.1"/>
    <property type="gene ID" value="OMERI05G09160"/>
</dbReference>
<feature type="compositionally biased region" description="Basic and acidic residues" evidence="1">
    <location>
        <begin position="721"/>
        <end position="730"/>
    </location>
</feature>
<dbReference type="InterPro" id="IPR019557">
    <property type="entry name" value="AminoTfrase-like_pln_mobile"/>
</dbReference>
<dbReference type="Proteomes" id="UP000008021">
    <property type="component" value="Chromosome 5"/>
</dbReference>
<proteinExistence type="predicted"/>
<sequence>MATICENIPKPQIGAAGAMRNRGLGTRDRCPERCRTLEKRNCNGPAHWACGTEAHTHNGRAAPRRTRITAVRHRGGTEAVGLSGSAGPWRSRTPGMADDWPYPLLSRDIDARHRARQMSSSRPSGLPLAGQTIVLPDPPVGWRDDIIGRYACIVPEDDSNIKGFFSEDEARSPTLHWLSQVEIGYMRDGTENYHVELHLEAYLLWLFGWVMFTSGHGNTVDARMINLARFIAQGNIESFPQWSWGSAILAATYRGLYEACTKTGFKQPVFTGCPLLVMLWSYECFPLGRPYMTEPVADSTLFGNSTDDRPTYGMRWCWGPWCLYTDEETQRRAPTGLSTLFLRDSSYWLMKKMLVYDIAVKAYSPQRVMRKFGLYQEVPVPPGETVPPKIHLQKRKGDASVRRNIFAKMTSWVEQWSRATLDIVNESRPYDHRTYALYMRWYTTQTLVRLVTIADADIPEMADVDTLYPMQSAPVAHLTGDIAEELYAETTSLWEKLRDNIAGSREDMMSALDRMRQKCKRIMRAASCRHASNVHRPTGHKFTDPLPERPSTSSRPSTSRSSTSARRSASTRPRPVVRPVEPSTIIGPHNEGSTAVIPSIPHASTTGQWQGGFAPAAPEEGIYQMSINENTQPQGPSFLDMLGHEDWFSQPPIMQPQTTGIYNPEQRMEYAGSTQSYGEPCSYGGGSSTAHHEVGPSQLDEPPSITQPTQDYSHVDFSGVEEVRRSVRERHSPKRLSLSGCRPPTGARRKGKKKVTSTSRNFDDEPNE</sequence>
<organism evidence="3">
    <name type="scientific">Oryza meridionalis</name>
    <dbReference type="NCBI Taxonomy" id="40149"/>
    <lineage>
        <taxon>Eukaryota</taxon>
        <taxon>Viridiplantae</taxon>
        <taxon>Streptophyta</taxon>
        <taxon>Embryophyta</taxon>
        <taxon>Tracheophyta</taxon>
        <taxon>Spermatophyta</taxon>
        <taxon>Magnoliopsida</taxon>
        <taxon>Liliopsida</taxon>
        <taxon>Poales</taxon>
        <taxon>Poaceae</taxon>
        <taxon>BOP clade</taxon>
        <taxon>Oryzoideae</taxon>
        <taxon>Oryzeae</taxon>
        <taxon>Oryzinae</taxon>
        <taxon>Oryza</taxon>
    </lineage>
</organism>
<accession>A0A0E0DPH0</accession>
<dbReference type="Gramene" id="OMERI05G09160.1">
    <property type="protein sequence ID" value="OMERI05G09160.1"/>
    <property type="gene ID" value="OMERI05G09160"/>
</dbReference>
<evidence type="ECO:0000313" key="4">
    <source>
        <dbReference type="Proteomes" id="UP000008021"/>
    </source>
</evidence>
<protein>
    <recommendedName>
        <fullName evidence="2">Aminotransferase-like plant mobile domain-containing protein</fullName>
    </recommendedName>
</protein>
<dbReference type="Pfam" id="PF10536">
    <property type="entry name" value="PMD"/>
    <property type="match status" value="1"/>
</dbReference>
<dbReference type="PANTHER" id="PTHR46033:SF78">
    <property type="entry name" value="OS06G0232700 PROTEIN"/>
    <property type="match status" value="1"/>
</dbReference>
<dbReference type="InterPro" id="IPR044824">
    <property type="entry name" value="MAIN-like"/>
</dbReference>
<feature type="region of interest" description="Disordered" evidence="1">
    <location>
        <begin position="670"/>
        <end position="768"/>
    </location>
</feature>
<dbReference type="HOGENOM" id="CLU_363843_0_0_1"/>
<evidence type="ECO:0000256" key="1">
    <source>
        <dbReference type="SAM" id="MobiDB-lite"/>
    </source>
</evidence>
<feature type="region of interest" description="Disordered" evidence="1">
    <location>
        <begin position="529"/>
        <end position="615"/>
    </location>
</feature>
<evidence type="ECO:0000259" key="2">
    <source>
        <dbReference type="Pfam" id="PF10536"/>
    </source>
</evidence>
<name>A0A0E0DPH0_9ORYZ</name>
<feature type="domain" description="Aminotransferase-like plant mobile" evidence="2">
    <location>
        <begin position="185"/>
        <end position="442"/>
    </location>
</feature>
<feature type="compositionally biased region" description="Low complexity" evidence="1">
    <location>
        <begin position="549"/>
        <end position="584"/>
    </location>
</feature>
<keyword evidence="4" id="KW-1185">Reference proteome</keyword>
<dbReference type="GO" id="GO:0010073">
    <property type="term" value="P:meristem maintenance"/>
    <property type="evidence" value="ECO:0007669"/>
    <property type="project" value="InterPro"/>
</dbReference>
<reference evidence="3" key="2">
    <citation type="submission" date="2018-05" db="EMBL/GenBank/DDBJ databases">
        <title>OmerRS3 (Oryza meridionalis Reference Sequence Version 3).</title>
        <authorList>
            <person name="Zhang J."/>
            <person name="Kudrna D."/>
            <person name="Lee S."/>
            <person name="Talag J."/>
            <person name="Welchert J."/>
            <person name="Wing R.A."/>
        </authorList>
    </citation>
    <scope>NUCLEOTIDE SEQUENCE [LARGE SCALE GENOMIC DNA]</scope>
    <source>
        <strain evidence="3">cv. OR44</strain>
    </source>
</reference>
<reference evidence="3" key="1">
    <citation type="submission" date="2015-04" db="UniProtKB">
        <authorList>
            <consortium name="EnsemblPlants"/>
        </authorList>
    </citation>
    <scope>IDENTIFICATION</scope>
</reference>